<evidence type="ECO:0000313" key="1">
    <source>
        <dbReference type="EMBL" id="NEZ54263.1"/>
    </source>
</evidence>
<reference evidence="6 7" key="1">
    <citation type="journal article" date="2020" name="Microb. Ecol.">
        <title>Ecogenomics of the Marine Benthic Filamentous Cyanobacterium Adonisia.</title>
        <authorList>
            <person name="Walter J.M."/>
            <person name="Coutinho F.H."/>
            <person name="Leomil L."/>
            <person name="Hargreaves P.I."/>
            <person name="Campeao M.E."/>
            <person name="Vieira V.V."/>
            <person name="Silva B.S."/>
            <person name="Fistarol G.O."/>
            <person name="Salomon P.S."/>
            <person name="Sawabe T."/>
            <person name="Mino S."/>
            <person name="Hosokawa M."/>
            <person name="Miyashita H."/>
            <person name="Maruyama F."/>
            <person name="van Verk M.C."/>
            <person name="Dutilh B.E."/>
            <person name="Thompson C.C."/>
            <person name="Thompson F.L."/>
        </authorList>
    </citation>
    <scope>NUCLEOTIDE SEQUENCE [LARGE SCALE GENOMIC DNA]</scope>
    <source>
        <strain evidence="6 7">CCMR0081</strain>
    </source>
</reference>
<accession>A0A6M0RYD0</accession>
<name>A0A6M0RYD0_9CYAN</name>
<dbReference type="Proteomes" id="UP000481033">
    <property type="component" value="Unassembled WGS sequence"/>
</dbReference>
<dbReference type="AlphaFoldDB" id="A0A6M0RYD0"/>
<dbReference type="EMBL" id="QXHD01000009">
    <property type="protein sequence ID" value="NEZ61156.1"/>
    <property type="molecule type" value="Genomic_DNA"/>
</dbReference>
<protein>
    <recommendedName>
        <fullName evidence="8">MULE transposase domain-containing protein</fullName>
    </recommendedName>
</protein>
<evidence type="ECO:0000313" key="6">
    <source>
        <dbReference type="EMBL" id="NEZ61156.1"/>
    </source>
</evidence>
<keyword evidence="7" id="KW-1185">Reference proteome</keyword>
<evidence type="ECO:0000313" key="5">
    <source>
        <dbReference type="EMBL" id="NEZ60448.1"/>
    </source>
</evidence>
<evidence type="ECO:0000313" key="7">
    <source>
        <dbReference type="Proteomes" id="UP000481033"/>
    </source>
</evidence>
<organism evidence="6 7">
    <name type="scientific">Adonisia turfae CCMR0081</name>
    <dbReference type="NCBI Taxonomy" id="2292702"/>
    <lineage>
        <taxon>Bacteria</taxon>
        <taxon>Bacillati</taxon>
        <taxon>Cyanobacteriota</taxon>
        <taxon>Adonisia</taxon>
        <taxon>Adonisia turfae</taxon>
    </lineage>
</organism>
<sequence>MADEKHGSHQGERIYWVVTAAKGCIVGSGLSPTAGYEDLQAAYGDFEQEMSEHAPDYRPETVTTDGWDATRRAWETLFPGITWILCFLHEVIKVRDWCRSKPELRTCLTDKLWHIYHATSKRQFAQRLRRFLEWTQSVELPDAIHDRLQRLREKSLFFQRAFDFPNAYRTSNQVDRPMNYLDRALYAMQDFHGAWEAAELSVRSMAMLWNFHPFCRKTQQQNGGCLCPFEKLNGFRYHDDWMRNLLIASSLNGRRPLITSPHTN</sequence>
<evidence type="ECO:0000313" key="4">
    <source>
        <dbReference type="EMBL" id="NEZ57749.1"/>
    </source>
</evidence>
<gene>
    <name evidence="1" type="ORF">DXZ20_00805</name>
    <name evidence="2" type="ORF">DXZ20_04910</name>
    <name evidence="3" type="ORF">DXZ20_10130</name>
    <name evidence="4" type="ORF">DXZ20_19255</name>
    <name evidence="5" type="ORF">DXZ20_33375</name>
    <name evidence="6" type="ORF">DXZ20_37110</name>
</gene>
<comment type="caution">
    <text evidence="6">The sequence shown here is derived from an EMBL/GenBank/DDBJ whole genome shotgun (WGS) entry which is preliminary data.</text>
</comment>
<dbReference type="EMBL" id="QXHD01000004">
    <property type="protein sequence ID" value="NEZ60448.1"/>
    <property type="molecule type" value="Genomic_DNA"/>
</dbReference>
<evidence type="ECO:0008006" key="8">
    <source>
        <dbReference type="Google" id="ProtNLM"/>
    </source>
</evidence>
<proteinExistence type="predicted"/>
<dbReference type="EMBL" id="QXHD01000004">
    <property type="protein sequence ID" value="NEZ55032.1"/>
    <property type="molecule type" value="Genomic_DNA"/>
</dbReference>
<dbReference type="EMBL" id="QXHD01000004">
    <property type="protein sequence ID" value="NEZ56024.1"/>
    <property type="molecule type" value="Genomic_DNA"/>
</dbReference>
<dbReference type="EMBL" id="QXHD01000003">
    <property type="protein sequence ID" value="NEZ54263.1"/>
    <property type="molecule type" value="Genomic_DNA"/>
</dbReference>
<dbReference type="RefSeq" id="WP_163695747.1">
    <property type="nucleotide sequence ID" value="NZ_QXHD01000003.1"/>
</dbReference>
<evidence type="ECO:0000313" key="2">
    <source>
        <dbReference type="EMBL" id="NEZ55032.1"/>
    </source>
</evidence>
<dbReference type="EMBL" id="QXHD01000004">
    <property type="protein sequence ID" value="NEZ57749.1"/>
    <property type="molecule type" value="Genomic_DNA"/>
</dbReference>
<evidence type="ECO:0000313" key="3">
    <source>
        <dbReference type="EMBL" id="NEZ56024.1"/>
    </source>
</evidence>